<dbReference type="OrthoDB" id="9811889at2"/>
<dbReference type="EC" id="2.7.13.3" evidence="2"/>
<evidence type="ECO:0000256" key="1">
    <source>
        <dbReference type="ARBA" id="ARBA00000085"/>
    </source>
</evidence>
<proteinExistence type="predicted"/>
<gene>
    <name evidence="8" type="ORF">D1627_17355</name>
</gene>
<evidence type="ECO:0000259" key="7">
    <source>
        <dbReference type="PROSITE" id="PS50109"/>
    </source>
</evidence>
<keyword evidence="5" id="KW-0418">Kinase</keyword>
<dbReference type="SUPFAM" id="SSF55781">
    <property type="entry name" value="GAF domain-like"/>
    <property type="match status" value="1"/>
</dbReference>
<dbReference type="GO" id="GO:0030295">
    <property type="term" value="F:protein kinase activator activity"/>
    <property type="evidence" value="ECO:0007669"/>
    <property type="project" value="TreeGrafter"/>
</dbReference>
<dbReference type="InterPro" id="IPR003594">
    <property type="entry name" value="HATPase_dom"/>
</dbReference>
<feature type="coiled-coil region" evidence="6">
    <location>
        <begin position="158"/>
        <end position="188"/>
    </location>
</feature>
<dbReference type="SMART" id="SM00065">
    <property type="entry name" value="GAF"/>
    <property type="match status" value="1"/>
</dbReference>
<reference evidence="9" key="1">
    <citation type="submission" date="2018-08" db="EMBL/GenBank/DDBJ databases">
        <title>Mucilaginibacter sp. MYSH2.</title>
        <authorList>
            <person name="Seo T."/>
        </authorList>
    </citation>
    <scope>NUCLEOTIDE SEQUENCE [LARGE SCALE GENOMIC DNA]</scope>
    <source>
        <strain evidence="9">KIRAN</strain>
    </source>
</reference>
<evidence type="ECO:0000256" key="5">
    <source>
        <dbReference type="ARBA" id="ARBA00022777"/>
    </source>
</evidence>
<accession>A0A399RTC9</accession>
<evidence type="ECO:0000313" key="9">
    <source>
        <dbReference type="Proteomes" id="UP000266005"/>
    </source>
</evidence>
<dbReference type="Gene3D" id="3.30.565.10">
    <property type="entry name" value="Histidine kinase-like ATPase, C-terminal domain"/>
    <property type="match status" value="1"/>
</dbReference>
<comment type="catalytic activity">
    <reaction evidence="1">
        <text>ATP + protein L-histidine = ADP + protein N-phospho-L-histidine.</text>
        <dbReference type="EC" id="2.7.13.3"/>
    </reaction>
</comment>
<dbReference type="Gene3D" id="3.30.450.40">
    <property type="match status" value="1"/>
</dbReference>
<dbReference type="SMART" id="SM00387">
    <property type="entry name" value="HATPase_c"/>
    <property type="match status" value="1"/>
</dbReference>
<evidence type="ECO:0000256" key="3">
    <source>
        <dbReference type="ARBA" id="ARBA00022553"/>
    </source>
</evidence>
<dbReference type="SUPFAM" id="SSF47384">
    <property type="entry name" value="Homodimeric domain of signal transducing histidine kinase"/>
    <property type="match status" value="1"/>
</dbReference>
<dbReference type="InterPro" id="IPR029016">
    <property type="entry name" value="GAF-like_dom_sf"/>
</dbReference>
<dbReference type="EMBL" id="QWGE01000006">
    <property type="protein sequence ID" value="RIJ34121.1"/>
    <property type="molecule type" value="Genomic_DNA"/>
</dbReference>
<dbReference type="Pfam" id="PF02518">
    <property type="entry name" value="HATPase_c"/>
    <property type="match status" value="1"/>
</dbReference>
<dbReference type="GO" id="GO:0000155">
    <property type="term" value="F:phosphorelay sensor kinase activity"/>
    <property type="evidence" value="ECO:0007669"/>
    <property type="project" value="InterPro"/>
</dbReference>
<dbReference type="Pfam" id="PF00512">
    <property type="entry name" value="HisKA"/>
    <property type="match status" value="1"/>
</dbReference>
<dbReference type="FunFam" id="3.30.565.10:FF:000006">
    <property type="entry name" value="Sensor histidine kinase WalK"/>
    <property type="match status" value="1"/>
</dbReference>
<dbReference type="InterPro" id="IPR004358">
    <property type="entry name" value="Sig_transdc_His_kin-like_C"/>
</dbReference>
<keyword evidence="4" id="KW-0808">Transferase</keyword>
<keyword evidence="9" id="KW-1185">Reference proteome</keyword>
<keyword evidence="3" id="KW-0597">Phosphoprotein</keyword>
<dbReference type="Gene3D" id="1.10.287.130">
    <property type="match status" value="1"/>
</dbReference>
<evidence type="ECO:0000313" key="8">
    <source>
        <dbReference type="EMBL" id="RIJ34121.1"/>
    </source>
</evidence>
<dbReference type="RefSeq" id="WP_119433531.1">
    <property type="nucleotide sequence ID" value="NZ_QWGE01000006.1"/>
</dbReference>
<dbReference type="Pfam" id="PF01590">
    <property type="entry name" value="GAF"/>
    <property type="match status" value="1"/>
</dbReference>
<dbReference type="PANTHER" id="PTHR42878">
    <property type="entry name" value="TWO-COMPONENT HISTIDINE KINASE"/>
    <property type="match status" value="1"/>
</dbReference>
<sequence>MVTEGKDTQTEQKRLVALKDYKVLDTPAEQEFDELTQLASQICGTPISLITLIDEHRQWFKSKLGISLPETPRSVSFCEYAIKENEIFEITDATKDERFKHNPLVTNSPKIRFYAGSQLVTANGHNLGTLCVIDTIPRRLTMEQKYALKVLAKQVITNFELRQKQKQLELEKKQLQKANEKLDQFVHMVSHDLKEPIMNMQAVSEWILEDLNERDYANLGSNLSLMQERISAMGKIVNGLLEYSMTNVKDLPKQETDIGQLVQQILKEQEKAKDFTVSITDAMPTLFTEKILIQQVLTNLISNAIKYHDTGHGNLSIGFEQADHMYAFYVQDDGPGIAPEHHQRIFGLYERLLRDTSRSKGTGIGLATVKKIVEEKGGKVWVNSELGQGARFSFTWPK</sequence>
<name>A0A399RTC9_9BACT</name>
<dbReference type="InterPro" id="IPR003018">
    <property type="entry name" value="GAF"/>
</dbReference>
<dbReference type="InterPro" id="IPR036097">
    <property type="entry name" value="HisK_dim/P_sf"/>
</dbReference>
<dbReference type="SMART" id="SM00388">
    <property type="entry name" value="HisKA"/>
    <property type="match status" value="1"/>
</dbReference>
<dbReference type="SUPFAM" id="SSF55874">
    <property type="entry name" value="ATPase domain of HSP90 chaperone/DNA topoisomerase II/histidine kinase"/>
    <property type="match status" value="1"/>
</dbReference>
<organism evidence="8 9">
    <name type="scientific">Pontibacter oryzae</name>
    <dbReference type="NCBI Taxonomy" id="2304593"/>
    <lineage>
        <taxon>Bacteria</taxon>
        <taxon>Pseudomonadati</taxon>
        <taxon>Bacteroidota</taxon>
        <taxon>Cytophagia</taxon>
        <taxon>Cytophagales</taxon>
        <taxon>Hymenobacteraceae</taxon>
        <taxon>Pontibacter</taxon>
    </lineage>
</organism>
<dbReference type="Proteomes" id="UP000266005">
    <property type="component" value="Unassembled WGS sequence"/>
</dbReference>
<dbReference type="GO" id="GO:0000156">
    <property type="term" value="F:phosphorelay response regulator activity"/>
    <property type="evidence" value="ECO:0007669"/>
    <property type="project" value="TreeGrafter"/>
</dbReference>
<evidence type="ECO:0000256" key="6">
    <source>
        <dbReference type="SAM" id="Coils"/>
    </source>
</evidence>
<dbReference type="GO" id="GO:0007234">
    <property type="term" value="P:osmosensory signaling via phosphorelay pathway"/>
    <property type="evidence" value="ECO:0007669"/>
    <property type="project" value="TreeGrafter"/>
</dbReference>
<evidence type="ECO:0000256" key="4">
    <source>
        <dbReference type="ARBA" id="ARBA00022679"/>
    </source>
</evidence>
<dbReference type="InterPro" id="IPR003661">
    <property type="entry name" value="HisK_dim/P_dom"/>
</dbReference>
<dbReference type="InterPro" id="IPR036890">
    <property type="entry name" value="HATPase_C_sf"/>
</dbReference>
<dbReference type="AlphaFoldDB" id="A0A399RTC9"/>
<dbReference type="InterPro" id="IPR005467">
    <property type="entry name" value="His_kinase_dom"/>
</dbReference>
<dbReference type="PROSITE" id="PS50109">
    <property type="entry name" value="HIS_KIN"/>
    <property type="match status" value="1"/>
</dbReference>
<keyword evidence="6" id="KW-0175">Coiled coil</keyword>
<dbReference type="CDD" id="cd00082">
    <property type="entry name" value="HisKA"/>
    <property type="match status" value="1"/>
</dbReference>
<dbReference type="PANTHER" id="PTHR42878:SF15">
    <property type="entry name" value="BACTERIOPHYTOCHROME"/>
    <property type="match status" value="1"/>
</dbReference>
<comment type="caution">
    <text evidence="8">The sequence shown here is derived from an EMBL/GenBank/DDBJ whole genome shotgun (WGS) entry which is preliminary data.</text>
</comment>
<dbReference type="InterPro" id="IPR050351">
    <property type="entry name" value="BphY/WalK/GraS-like"/>
</dbReference>
<evidence type="ECO:0000256" key="2">
    <source>
        <dbReference type="ARBA" id="ARBA00012438"/>
    </source>
</evidence>
<protein>
    <recommendedName>
        <fullName evidence="2">histidine kinase</fullName>
        <ecNumber evidence="2">2.7.13.3</ecNumber>
    </recommendedName>
</protein>
<dbReference type="PRINTS" id="PR00344">
    <property type="entry name" value="BCTRLSENSOR"/>
</dbReference>
<feature type="domain" description="Histidine kinase" evidence="7">
    <location>
        <begin position="188"/>
        <end position="398"/>
    </location>
</feature>